<dbReference type="AlphaFoldDB" id="A0A1Y2MMR7"/>
<evidence type="ECO:0000256" key="2">
    <source>
        <dbReference type="ARBA" id="ARBA00023125"/>
    </source>
</evidence>
<dbReference type="GO" id="GO:0003700">
    <property type="term" value="F:DNA-binding transcription factor activity"/>
    <property type="evidence" value="ECO:0007669"/>
    <property type="project" value="TreeGrafter"/>
</dbReference>
<dbReference type="InterPro" id="IPR029016">
    <property type="entry name" value="GAF-like_dom_sf"/>
</dbReference>
<dbReference type="PROSITE" id="PS51078">
    <property type="entry name" value="ICLR_ED"/>
    <property type="match status" value="1"/>
</dbReference>
<dbReference type="PROSITE" id="PS51077">
    <property type="entry name" value="HTH_ICLR"/>
    <property type="match status" value="1"/>
</dbReference>
<dbReference type="Gene3D" id="3.30.450.40">
    <property type="match status" value="1"/>
</dbReference>
<evidence type="ECO:0000313" key="6">
    <source>
        <dbReference type="EMBL" id="OSY36540.1"/>
    </source>
</evidence>
<organism evidence="6 7">
    <name type="scientific">Pseudonocardia autotrophica</name>
    <name type="common">Amycolata autotrophica</name>
    <name type="synonym">Nocardia autotrophica</name>
    <dbReference type="NCBI Taxonomy" id="2074"/>
    <lineage>
        <taxon>Bacteria</taxon>
        <taxon>Bacillati</taxon>
        <taxon>Actinomycetota</taxon>
        <taxon>Actinomycetes</taxon>
        <taxon>Pseudonocardiales</taxon>
        <taxon>Pseudonocardiaceae</taxon>
        <taxon>Pseudonocardia</taxon>
    </lineage>
</organism>
<reference evidence="6 7" key="1">
    <citation type="submission" date="2016-09" db="EMBL/GenBank/DDBJ databases">
        <title>Pseudonocardia autotrophica DSM535, a candidate organism with high potential of specific P450 cytochromes.</title>
        <authorList>
            <person name="Grumaz C."/>
            <person name="Vainshtein Y."/>
            <person name="Kirstahler P."/>
            <person name="Sohn K."/>
        </authorList>
    </citation>
    <scope>NUCLEOTIDE SEQUENCE [LARGE SCALE GENOMIC DNA]</scope>
    <source>
        <strain evidence="6 7">DSM 535</strain>
    </source>
</reference>
<dbReference type="Pfam" id="PF01614">
    <property type="entry name" value="IclR_C"/>
    <property type="match status" value="1"/>
</dbReference>
<evidence type="ECO:0000259" key="4">
    <source>
        <dbReference type="PROSITE" id="PS51077"/>
    </source>
</evidence>
<evidence type="ECO:0000313" key="7">
    <source>
        <dbReference type="Proteomes" id="UP000194360"/>
    </source>
</evidence>
<feature type="domain" description="HTH iclR-type" evidence="4">
    <location>
        <begin position="8"/>
        <end position="69"/>
    </location>
</feature>
<gene>
    <name evidence="6" type="primary">kdgR_10</name>
    <name evidence="6" type="ORF">BG845_05306</name>
</gene>
<sequence>MSTRPARSGVTARVLDVLGAFTASAPALALSDIARRSGLPLTTAHRLVGELTAGRALERGEDGRYRIGLRLWEIAHLAPASSGLRETAMPFLEDLHEVTRHNVQLAVLDQDDPAEVVYVERLSTRDAVSIVSRSGSRLPSTATAVGLALLAHATPDDVERVLARPLRRFTPYTVCEPDGVRALLARARASGFVVSDRQIEAVSLSVAAPVRGGDGPVVAALSVVVPADGTNPHTWVPAVRAAARGISRALGHPAAGSGSGTGTS</sequence>
<dbReference type="EMBL" id="MIGB01000038">
    <property type="protein sequence ID" value="OSY36540.1"/>
    <property type="molecule type" value="Genomic_DNA"/>
</dbReference>
<dbReference type="InterPro" id="IPR014757">
    <property type="entry name" value="Tscrpt_reg_IclR_C"/>
</dbReference>
<dbReference type="InterPro" id="IPR036388">
    <property type="entry name" value="WH-like_DNA-bd_sf"/>
</dbReference>
<keyword evidence="2" id="KW-0238">DNA-binding</keyword>
<feature type="domain" description="IclR-ED" evidence="5">
    <location>
        <begin position="70"/>
        <end position="252"/>
    </location>
</feature>
<evidence type="ECO:0000256" key="1">
    <source>
        <dbReference type="ARBA" id="ARBA00023015"/>
    </source>
</evidence>
<dbReference type="Gene3D" id="1.10.10.10">
    <property type="entry name" value="Winged helix-like DNA-binding domain superfamily/Winged helix DNA-binding domain"/>
    <property type="match status" value="1"/>
</dbReference>
<dbReference type="InterPro" id="IPR005471">
    <property type="entry name" value="Tscrpt_reg_IclR_N"/>
</dbReference>
<keyword evidence="3" id="KW-0804">Transcription</keyword>
<name>A0A1Y2MMR7_PSEAH</name>
<dbReference type="PANTHER" id="PTHR30136:SF24">
    <property type="entry name" value="HTH-TYPE TRANSCRIPTIONAL REPRESSOR ALLR"/>
    <property type="match status" value="1"/>
</dbReference>
<dbReference type="SMART" id="SM00346">
    <property type="entry name" value="HTH_ICLR"/>
    <property type="match status" value="1"/>
</dbReference>
<dbReference type="SUPFAM" id="SSF55781">
    <property type="entry name" value="GAF domain-like"/>
    <property type="match status" value="1"/>
</dbReference>
<dbReference type="RefSeq" id="WP_085915442.1">
    <property type="nucleotide sequence ID" value="NZ_AP018920.1"/>
</dbReference>
<dbReference type="InterPro" id="IPR050707">
    <property type="entry name" value="HTH_MetabolicPath_Reg"/>
</dbReference>
<keyword evidence="7" id="KW-1185">Reference proteome</keyword>
<dbReference type="STRING" id="2074.BG845_05306"/>
<dbReference type="Pfam" id="PF09339">
    <property type="entry name" value="HTH_IclR"/>
    <property type="match status" value="1"/>
</dbReference>
<dbReference type="Proteomes" id="UP000194360">
    <property type="component" value="Unassembled WGS sequence"/>
</dbReference>
<dbReference type="OrthoDB" id="60629at2"/>
<dbReference type="GO" id="GO:0045892">
    <property type="term" value="P:negative regulation of DNA-templated transcription"/>
    <property type="evidence" value="ECO:0007669"/>
    <property type="project" value="TreeGrafter"/>
</dbReference>
<comment type="caution">
    <text evidence="6">The sequence shown here is derived from an EMBL/GenBank/DDBJ whole genome shotgun (WGS) entry which is preliminary data.</text>
</comment>
<dbReference type="InterPro" id="IPR036390">
    <property type="entry name" value="WH_DNA-bd_sf"/>
</dbReference>
<dbReference type="PANTHER" id="PTHR30136">
    <property type="entry name" value="HELIX-TURN-HELIX TRANSCRIPTIONAL REGULATOR, ICLR FAMILY"/>
    <property type="match status" value="1"/>
</dbReference>
<keyword evidence="1" id="KW-0805">Transcription regulation</keyword>
<protein>
    <submittedName>
        <fullName evidence="6">Pectin degradation repressor protein KdgR</fullName>
    </submittedName>
</protein>
<evidence type="ECO:0000259" key="5">
    <source>
        <dbReference type="PROSITE" id="PS51078"/>
    </source>
</evidence>
<proteinExistence type="predicted"/>
<dbReference type="SUPFAM" id="SSF46785">
    <property type="entry name" value="Winged helix' DNA-binding domain"/>
    <property type="match status" value="1"/>
</dbReference>
<dbReference type="GO" id="GO:0003677">
    <property type="term" value="F:DNA binding"/>
    <property type="evidence" value="ECO:0007669"/>
    <property type="project" value="UniProtKB-KW"/>
</dbReference>
<accession>A0A1Y2MMR7</accession>
<evidence type="ECO:0000256" key="3">
    <source>
        <dbReference type="ARBA" id="ARBA00023163"/>
    </source>
</evidence>